<evidence type="ECO:0000313" key="6">
    <source>
        <dbReference type="EMBL" id="QFR25190.1"/>
    </source>
</evidence>
<dbReference type="Gene3D" id="3.40.50.300">
    <property type="entry name" value="P-loop containing nucleotide triphosphate hydrolases"/>
    <property type="match status" value="1"/>
</dbReference>
<dbReference type="SUPFAM" id="SSF52540">
    <property type="entry name" value="P-loop containing nucleoside triphosphate hydrolases"/>
    <property type="match status" value="1"/>
</dbReference>
<dbReference type="SMART" id="SM00507">
    <property type="entry name" value="HNHc"/>
    <property type="match status" value="1"/>
</dbReference>
<dbReference type="PANTHER" id="PTHR41286:SF1">
    <property type="entry name" value="HNH NUCLEASE YAJD-RELATED"/>
    <property type="match status" value="1"/>
</dbReference>
<dbReference type="InterPro" id="IPR002711">
    <property type="entry name" value="HNH"/>
</dbReference>
<evidence type="ECO:0000313" key="7">
    <source>
        <dbReference type="Proteomes" id="UP000326779"/>
    </source>
</evidence>
<accession>A0A5P8M9I4</accession>
<dbReference type="RefSeq" id="WP_152261780.1">
    <property type="nucleotide sequence ID" value="NZ_CP045143.1"/>
</dbReference>
<evidence type="ECO:0000256" key="2">
    <source>
        <dbReference type="ARBA" id="ARBA00022801"/>
    </source>
</evidence>
<evidence type="ECO:0000256" key="1">
    <source>
        <dbReference type="ARBA" id="ARBA00022722"/>
    </source>
</evidence>
<dbReference type="GO" id="GO:0008270">
    <property type="term" value="F:zinc ion binding"/>
    <property type="evidence" value="ECO:0007669"/>
    <property type="project" value="InterPro"/>
</dbReference>
<dbReference type="GO" id="GO:0016787">
    <property type="term" value="F:hydrolase activity"/>
    <property type="evidence" value="ECO:0007669"/>
    <property type="project" value="UniProtKB-KW"/>
</dbReference>
<dbReference type="GO" id="GO:0004519">
    <property type="term" value="F:endonuclease activity"/>
    <property type="evidence" value="ECO:0007669"/>
    <property type="project" value="UniProtKB-KW"/>
</dbReference>
<feature type="domain" description="HNH nuclease" evidence="5">
    <location>
        <begin position="52"/>
        <end position="103"/>
    </location>
</feature>
<comment type="similarity">
    <text evidence="3">Belongs to the HNH nuclease family.</text>
</comment>
<keyword evidence="2" id="KW-0378">Hydrolase</keyword>
<reference evidence="6 7" key="1">
    <citation type="submission" date="2019-10" db="EMBL/GenBank/DDBJ databases">
        <title>The completed genome of Lactobacillus harbinensis M1.</title>
        <authorList>
            <person name="Zheng Y."/>
        </authorList>
    </citation>
    <scope>NUCLEOTIDE SEQUENCE [LARGE SCALE GENOMIC DNA]</scope>
    <source>
        <strain evidence="6 7">M1</strain>
    </source>
</reference>
<dbReference type="GO" id="GO:0005829">
    <property type="term" value="C:cytosol"/>
    <property type="evidence" value="ECO:0007669"/>
    <property type="project" value="TreeGrafter"/>
</dbReference>
<dbReference type="KEGG" id="lhb:D1010_06610"/>
<dbReference type="AlphaFoldDB" id="A0A5P8M9I4"/>
<proteinExistence type="inferred from homology"/>
<dbReference type="Pfam" id="PF01844">
    <property type="entry name" value="HNH"/>
    <property type="match status" value="1"/>
</dbReference>
<dbReference type="CDD" id="cd00085">
    <property type="entry name" value="HNHc"/>
    <property type="match status" value="1"/>
</dbReference>
<sequence length="276" mass="32272">MGNKKLAIINGRRVLVDATTRIRQDSDREYNQARNQKQSDYIKFYHSTEWSHTREQVLTRDNGMCQRCGLAATLVDHIIPSEDDWDNRLDQDNLQSLCRDCHYWKTRRETIKRKKGLTRAMTITVLAGYPGSGKSTYVTDHAGPHDLIYDYDRLMAALTGQPMHQGNIDVNDYIQLIYEMLLRKLKAEQTFANVWIVLTYPDDKLDSLLASQDVRHIMLDTSRDECIQRLNHDKRDVVQLLKVLDKIDKLKSESKFDKFKIVSNEKRKNNSNFSFK</sequence>
<dbReference type="GO" id="GO:0003676">
    <property type="term" value="F:nucleic acid binding"/>
    <property type="evidence" value="ECO:0007669"/>
    <property type="project" value="InterPro"/>
</dbReference>
<keyword evidence="6" id="KW-0255">Endonuclease</keyword>
<dbReference type="InterPro" id="IPR027417">
    <property type="entry name" value="P-loop_NTPase"/>
</dbReference>
<dbReference type="Proteomes" id="UP000326779">
    <property type="component" value="Chromosome"/>
</dbReference>
<dbReference type="EMBL" id="CP045143">
    <property type="protein sequence ID" value="QFR25190.1"/>
    <property type="molecule type" value="Genomic_DNA"/>
</dbReference>
<protein>
    <recommendedName>
        <fullName evidence="4">Putative HNH nuclease YajD</fullName>
    </recommendedName>
</protein>
<organism evidence="6 7">
    <name type="scientific">Schleiferilactobacillus harbinensis</name>
    <dbReference type="NCBI Taxonomy" id="304207"/>
    <lineage>
        <taxon>Bacteria</taxon>
        <taxon>Bacillati</taxon>
        <taxon>Bacillota</taxon>
        <taxon>Bacilli</taxon>
        <taxon>Lactobacillales</taxon>
        <taxon>Lactobacillaceae</taxon>
        <taxon>Schleiferilactobacillus</taxon>
    </lineage>
</organism>
<name>A0A5P8M9I4_9LACO</name>
<gene>
    <name evidence="6" type="ORF">D1010_06610</name>
</gene>
<dbReference type="InterPro" id="IPR003615">
    <property type="entry name" value="HNH_nuc"/>
</dbReference>
<evidence type="ECO:0000256" key="3">
    <source>
        <dbReference type="ARBA" id="ARBA00038412"/>
    </source>
</evidence>
<dbReference type="Gene3D" id="1.10.30.50">
    <property type="match status" value="1"/>
</dbReference>
<dbReference type="PANTHER" id="PTHR41286">
    <property type="entry name" value="HNH NUCLEASE YAJD-RELATED"/>
    <property type="match status" value="1"/>
</dbReference>
<evidence type="ECO:0000259" key="5">
    <source>
        <dbReference type="SMART" id="SM00507"/>
    </source>
</evidence>
<evidence type="ECO:0000256" key="4">
    <source>
        <dbReference type="ARBA" id="ARBA00040194"/>
    </source>
</evidence>
<keyword evidence="1" id="KW-0540">Nuclease</keyword>